<keyword evidence="4" id="KW-1185">Reference proteome</keyword>
<dbReference type="InterPro" id="IPR050789">
    <property type="entry name" value="Diverse_Enzym_Activities"/>
</dbReference>
<dbReference type="InterPro" id="IPR001466">
    <property type="entry name" value="Beta-lactam-related"/>
</dbReference>
<dbReference type="Proteomes" id="UP000199441">
    <property type="component" value="Unassembled WGS sequence"/>
</dbReference>
<evidence type="ECO:0000256" key="1">
    <source>
        <dbReference type="SAM" id="Phobius"/>
    </source>
</evidence>
<dbReference type="Pfam" id="PF00144">
    <property type="entry name" value="Beta-lactamase"/>
    <property type="match status" value="1"/>
</dbReference>
<keyword evidence="1" id="KW-0472">Membrane</keyword>
<dbReference type="PANTHER" id="PTHR43283:SF7">
    <property type="entry name" value="BETA-LACTAMASE-RELATED DOMAIN-CONTAINING PROTEIN"/>
    <property type="match status" value="1"/>
</dbReference>
<dbReference type="SUPFAM" id="SSF56601">
    <property type="entry name" value="beta-lactamase/transpeptidase-like"/>
    <property type="match status" value="1"/>
</dbReference>
<dbReference type="RefSeq" id="WP_170833520.1">
    <property type="nucleotide sequence ID" value="NZ_FNOI01000011.1"/>
</dbReference>
<gene>
    <name evidence="3" type="ORF">SAMN04488001_0123</name>
</gene>
<dbReference type="EMBL" id="FNOI01000011">
    <property type="protein sequence ID" value="SDX65749.1"/>
    <property type="molecule type" value="Genomic_DNA"/>
</dbReference>
<keyword evidence="1" id="KW-0812">Transmembrane</keyword>
<dbReference type="InterPro" id="IPR012338">
    <property type="entry name" value="Beta-lactam/transpept-like"/>
</dbReference>
<evidence type="ECO:0000313" key="4">
    <source>
        <dbReference type="Proteomes" id="UP000199441"/>
    </source>
</evidence>
<proteinExistence type="predicted"/>
<dbReference type="Gene3D" id="3.40.710.10">
    <property type="entry name" value="DD-peptidase/beta-lactamase superfamily"/>
    <property type="match status" value="1"/>
</dbReference>
<accession>A0A1H3DJA7</accession>
<feature type="transmembrane region" description="Helical" evidence="1">
    <location>
        <begin position="7"/>
        <end position="25"/>
    </location>
</feature>
<dbReference type="PANTHER" id="PTHR43283">
    <property type="entry name" value="BETA-LACTAMASE-RELATED"/>
    <property type="match status" value="1"/>
</dbReference>
<organism evidence="3 4">
    <name type="scientific">Litoreibacter albidus</name>
    <dbReference type="NCBI Taxonomy" id="670155"/>
    <lineage>
        <taxon>Bacteria</taxon>
        <taxon>Pseudomonadati</taxon>
        <taxon>Pseudomonadota</taxon>
        <taxon>Alphaproteobacteria</taxon>
        <taxon>Rhodobacterales</taxon>
        <taxon>Roseobacteraceae</taxon>
        <taxon>Litoreibacter</taxon>
    </lineage>
</organism>
<reference evidence="4" key="1">
    <citation type="submission" date="2016-10" db="EMBL/GenBank/DDBJ databases">
        <authorList>
            <person name="Varghese N."/>
            <person name="Submissions S."/>
        </authorList>
    </citation>
    <scope>NUCLEOTIDE SEQUENCE [LARGE SCALE GENOMIC DNA]</scope>
    <source>
        <strain evidence="4">DSM 26922</strain>
    </source>
</reference>
<evidence type="ECO:0000313" key="3">
    <source>
        <dbReference type="EMBL" id="SDX65749.1"/>
    </source>
</evidence>
<protein>
    <submittedName>
        <fullName evidence="3">CubicO group peptidase, beta-lactamase class C family</fullName>
    </submittedName>
</protein>
<dbReference type="STRING" id="670155.SAMN04488001_0123"/>
<dbReference type="AlphaFoldDB" id="A0A1H3DJA7"/>
<sequence>MTKTTKNFIYGLLAAIIVAALYFAMPQVTDPDPAYGVELQKSDAISTETVAAIDDYLETESEHVEVIMAVLDGTSIYEYGDTTRIMNGASTRKAVLSLLYGIAIDQGLIDLDKTLAELNIDENTPLTEQEKTATIRDLLMARSGIYLPAEGEHDAQITDRPARGSHLPGEFFFSNNFDYNALGTIFIQETGQPIGQFMEKYLAEPLGMQDFDADNVVMGDPWFMPNNGSRHEMYYMYTSARDFARIGAMVANNGMWDGKQVVPAAWIELSTSPLSALTNSGRYTASGYIWWIDENTNTVWTDGYGGHYMLIDPARNLTVVMRTFSGNSYLSTGLWLARSDRNAAHPKYMVHAYEMMIAELDARG</sequence>
<name>A0A1H3DJA7_9RHOB</name>
<evidence type="ECO:0000259" key="2">
    <source>
        <dbReference type="Pfam" id="PF00144"/>
    </source>
</evidence>
<feature type="domain" description="Beta-lactamase-related" evidence="2">
    <location>
        <begin position="86"/>
        <end position="321"/>
    </location>
</feature>
<keyword evidence="1" id="KW-1133">Transmembrane helix</keyword>